<dbReference type="GO" id="GO:0045053">
    <property type="term" value="P:protein retention in Golgi apparatus"/>
    <property type="evidence" value="ECO:0007669"/>
    <property type="project" value="TreeGrafter"/>
</dbReference>
<protein>
    <submittedName>
        <fullName evidence="1">Uncharacterized protein</fullName>
    </submittedName>
</protein>
<dbReference type="GO" id="GO:0007005">
    <property type="term" value="P:mitochondrion organization"/>
    <property type="evidence" value="ECO:0007669"/>
    <property type="project" value="TreeGrafter"/>
</dbReference>
<evidence type="ECO:0000313" key="2">
    <source>
        <dbReference type="Proteomes" id="UP000053766"/>
    </source>
</evidence>
<reference evidence="1 2" key="1">
    <citation type="submission" date="2013-11" db="EMBL/GenBank/DDBJ databases">
        <title>Draft genome of the bovine lungworm Dictyocaulus viviparus.</title>
        <authorList>
            <person name="Mitreva M."/>
        </authorList>
    </citation>
    <scope>NUCLEOTIDE SEQUENCE [LARGE SCALE GENOMIC DNA]</scope>
    <source>
        <strain evidence="1 2">HannoverDv2000</strain>
    </source>
</reference>
<proteinExistence type="predicted"/>
<evidence type="ECO:0000313" key="1">
    <source>
        <dbReference type="EMBL" id="KJH42012.1"/>
    </source>
</evidence>
<keyword evidence="2" id="KW-1185">Reference proteome</keyword>
<reference evidence="2" key="2">
    <citation type="journal article" date="2016" name="Sci. Rep.">
        <title>Dictyocaulus viviparus genome, variome and transcriptome elucidate lungworm biology and support future intervention.</title>
        <authorList>
            <person name="McNulty S.N."/>
            <person name="Strube C."/>
            <person name="Rosa B.A."/>
            <person name="Martin J.C."/>
            <person name="Tyagi R."/>
            <person name="Choi Y.J."/>
            <person name="Wang Q."/>
            <person name="Hallsworth Pepin K."/>
            <person name="Zhang X."/>
            <person name="Ozersky P."/>
            <person name="Wilson R.K."/>
            <person name="Sternberg P.W."/>
            <person name="Gasser R.B."/>
            <person name="Mitreva M."/>
        </authorList>
    </citation>
    <scope>NUCLEOTIDE SEQUENCE [LARGE SCALE GENOMIC DNA]</scope>
    <source>
        <strain evidence="2">HannoverDv2000</strain>
    </source>
</reference>
<dbReference type="OrthoDB" id="5848031at2759"/>
<dbReference type="EMBL" id="KN716723">
    <property type="protein sequence ID" value="KJH42012.1"/>
    <property type="molecule type" value="Genomic_DNA"/>
</dbReference>
<gene>
    <name evidence="1" type="ORF">DICVIV_11999</name>
</gene>
<dbReference type="GO" id="GO:0006623">
    <property type="term" value="P:protein targeting to vacuole"/>
    <property type="evidence" value="ECO:0007669"/>
    <property type="project" value="TreeGrafter"/>
</dbReference>
<dbReference type="InterPro" id="IPR026847">
    <property type="entry name" value="VPS13"/>
</dbReference>
<name>A0A0D8XE20_DICVI</name>
<dbReference type="STRING" id="29172.A0A0D8XE20"/>
<sequence length="789" mass="90043">MNYPMNCTRLGVIRLENAVLSTQVKLNEVRSTLSISLLLDGLRVDDRTPYYSELYPEKLVLCRGSAVLPSQTQIEIVKFLGDDVTRECDLQVNIVVPETSKFYYIHTHRFFCGFLDFWMQFSELQDQVAKSKRIVVVDGIRSKISLKINVKCPTIVILPLNQCSNDLVVLESDGFRLTNSFKHMTEIEDILHRNSIDTDYGYDTSVDCLLDCMKIVLYELRMYEGCRFAVPHKRDDKMIRIIGKDAFDSFEIITSLESAFSRRFDFAVDIFRNLDGIHSHNAPDLSIITIISNLEWRMTSDFYVLIRGVLEKNFGDVLIPIPETIPIEILQKPTTGCEVGSDNKYATLSFRLMFHNVEINCQVPDMNSSLTSTKLFGKTFASFAIMELFTARVSFDVFIDGQSELDIVCENANLIDTRQVQPGGGTRNLFGTILCPRKSSSESFPLMLEAHIMMRRDEVPVITLVLMHSKLLMLYDWLNDAKNFVTQSTTFSSDDHSNLCGNLTSKSVAGHIGGESLDEEQTMSLKITLRDSDLYFLESPNIINSFAIVMNTSAVLNITQIGAIITINLEIQNMNVGWCCMQNEVSALNRCSNDFSITLSVAVNERSLETVANVQDFPIFPIRSHIIEIEFSGMISRLSYNDVCVFHSVIRGYARNFIENRDASMIPVIKKHLPRKNIEIGRIVLKAERMDFWLIDDFQGSSIPILRVSLLDLRIDRQSEDRLVSSFSILAEYFNQKIFGWEPFVERWSILRLLMTRKGNVRNIDLVAGKYLILCPLKKMWNILKEIVS</sequence>
<accession>A0A0D8XE20</accession>
<organism evidence="1 2">
    <name type="scientific">Dictyocaulus viviparus</name>
    <name type="common">Bovine lungworm</name>
    <dbReference type="NCBI Taxonomy" id="29172"/>
    <lineage>
        <taxon>Eukaryota</taxon>
        <taxon>Metazoa</taxon>
        <taxon>Ecdysozoa</taxon>
        <taxon>Nematoda</taxon>
        <taxon>Chromadorea</taxon>
        <taxon>Rhabditida</taxon>
        <taxon>Rhabditina</taxon>
        <taxon>Rhabditomorpha</taxon>
        <taxon>Strongyloidea</taxon>
        <taxon>Metastrongylidae</taxon>
        <taxon>Dictyocaulus</taxon>
    </lineage>
</organism>
<dbReference type="PANTHER" id="PTHR16166">
    <property type="entry name" value="VACUOLAR PROTEIN SORTING-ASSOCIATED PROTEIN VPS13"/>
    <property type="match status" value="1"/>
</dbReference>
<dbReference type="PANTHER" id="PTHR16166:SF141">
    <property type="entry name" value="INTERMEMBRANE LIPID TRANSFER PROTEIN VPS13D"/>
    <property type="match status" value="1"/>
</dbReference>
<dbReference type="Proteomes" id="UP000053766">
    <property type="component" value="Unassembled WGS sequence"/>
</dbReference>
<dbReference type="AlphaFoldDB" id="A0A0D8XE20"/>